<comment type="similarity">
    <text evidence="1">Belongs to the RdRP family.</text>
</comment>
<keyword evidence="1" id="KW-0548">Nucleotidyltransferase</keyword>
<dbReference type="AlphaFoldDB" id="A0A0D7AYE9"/>
<gene>
    <name evidence="4" type="ORF">CYLTODRAFT_494738</name>
</gene>
<dbReference type="GO" id="GO:0003723">
    <property type="term" value="F:RNA binding"/>
    <property type="evidence" value="ECO:0007669"/>
    <property type="project" value="UniProtKB-KW"/>
</dbReference>
<keyword evidence="1" id="KW-0694">RNA-binding</keyword>
<organism evidence="4 5">
    <name type="scientific">Cylindrobasidium torrendii FP15055 ss-10</name>
    <dbReference type="NCBI Taxonomy" id="1314674"/>
    <lineage>
        <taxon>Eukaryota</taxon>
        <taxon>Fungi</taxon>
        <taxon>Dikarya</taxon>
        <taxon>Basidiomycota</taxon>
        <taxon>Agaricomycotina</taxon>
        <taxon>Agaricomycetes</taxon>
        <taxon>Agaricomycetidae</taxon>
        <taxon>Agaricales</taxon>
        <taxon>Marasmiineae</taxon>
        <taxon>Physalacriaceae</taxon>
        <taxon>Cylindrobasidium</taxon>
    </lineage>
</organism>
<dbReference type="EC" id="2.7.7.48" evidence="1"/>
<keyword evidence="1" id="KW-0808">Transferase</keyword>
<dbReference type="Proteomes" id="UP000054007">
    <property type="component" value="Unassembled WGS sequence"/>
</dbReference>
<dbReference type="GO" id="GO:0003968">
    <property type="term" value="F:RNA-directed RNA polymerase activity"/>
    <property type="evidence" value="ECO:0007669"/>
    <property type="project" value="UniProtKB-KW"/>
</dbReference>
<feature type="compositionally biased region" description="Acidic residues" evidence="2">
    <location>
        <begin position="1"/>
        <end position="17"/>
    </location>
</feature>
<dbReference type="Pfam" id="PF05183">
    <property type="entry name" value="RdRP"/>
    <property type="match status" value="1"/>
</dbReference>
<dbReference type="InterPro" id="IPR057596">
    <property type="entry name" value="RDRP_core"/>
</dbReference>
<dbReference type="OrthoDB" id="10055769at2759"/>
<dbReference type="PANTHER" id="PTHR23079">
    <property type="entry name" value="RNA-DEPENDENT RNA POLYMERASE"/>
    <property type="match status" value="1"/>
</dbReference>
<sequence>MSATEPEPDLLEEEDVDAASQGTNLFSQVDDDELNAVMDAIGAKSSVEPPTQPVEEDTNKKRKAGSDYLSSTTVVAPSPKRLKTNNEGAPTSADLDVSGAVHPLQHTQVKAVLMLPKPFDSASLPFGLTFELARLWDGKHLTEDQLRYLRPKLCASTTNHEALTQLSALLKGDLKDDVKESMRGFQATDPRVWQELDKEVTALADNPFAGLGDGQWYGGRVNLRGVLKGGKLHLKPAKLDSSSALKRRFGSWNFLRIEAEDTSTTTLNFLRRPVVIGQHVFRALCAKRGTKSCHVIFVCLSERYERDTDICTEPSTGPRGVLYDFLGFVSFLNNLEENKDQYIGKWASRLALFISTSTPGPRLKQDNIFPQNDVFSGRENMTDGCGTANWAFHSLLPPNSNGFPSALQFRLWGSKGMLTLVRADDWYKSPVAKHPALRDWSKSPAAGGEPMVCIRNSQKKIKFPSLRNLDPLHLSTDVCNYAELRVPASLSSEVIINLWSNGVPDQYFIDLATESVKECMQIFTDLKDDEDSLFRIYKAIYDSQGIAAIRQIRSAGFRERKGRQQNEEEDEDFNPIDDLSGCPSSIGETVCELLDAGISLVNCKFARQKTKKVAEKIVEGLQKSQRFPARHSCIGYVVPDPFNVLEEDEIMVTSSTRCFPTPDGFFTNCVRGPVVMTRNPCKLPTDARKLNAVYHDKLADMVDVIICSVKGNRRMLDWLAGGDYDGDRCSVFWEPQIIDNFQNADPNFVNPPPAVEKALKKEKTNVGQFMRALDRDCKDDNEKKIQAIQRHLLASVETFSEVGKISNWHSFLVYTCGYDHPDTILLAHLFARVMDSNKTGETLDGNVLKKHLAADHVQWKYVPWDLRDKKKDKSGGYTVNDKKYAVRSKDMPPFIMDVINSATKKAGKEAQKQFDKVLGDADRDDLPAFEAPLKLLRQSVTSKESRVSADKDRDMLMAHVAEVYLEYTSTIGSSATYQERISHARKRFWAFDSSKLGFVRKNEVSPLLASLAAAKNKDFAFQVAFRELCLLQAMAATGGWKPVVRGFYERFRLKVERVQASPE</sequence>
<evidence type="ECO:0000313" key="5">
    <source>
        <dbReference type="Proteomes" id="UP000054007"/>
    </source>
</evidence>
<evidence type="ECO:0000256" key="2">
    <source>
        <dbReference type="SAM" id="MobiDB-lite"/>
    </source>
</evidence>
<evidence type="ECO:0000313" key="4">
    <source>
        <dbReference type="EMBL" id="KIY62286.1"/>
    </source>
</evidence>
<feature type="region of interest" description="Disordered" evidence="2">
    <location>
        <begin position="1"/>
        <end position="31"/>
    </location>
</feature>
<reference evidence="4 5" key="1">
    <citation type="journal article" date="2015" name="Fungal Genet. Biol.">
        <title>Evolution of novel wood decay mechanisms in Agaricales revealed by the genome sequences of Fistulina hepatica and Cylindrobasidium torrendii.</title>
        <authorList>
            <person name="Floudas D."/>
            <person name="Held B.W."/>
            <person name="Riley R."/>
            <person name="Nagy L.G."/>
            <person name="Koehler G."/>
            <person name="Ransdell A.S."/>
            <person name="Younus H."/>
            <person name="Chow J."/>
            <person name="Chiniquy J."/>
            <person name="Lipzen A."/>
            <person name="Tritt A."/>
            <person name="Sun H."/>
            <person name="Haridas S."/>
            <person name="LaButti K."/>
            <person name="Ohm R.A."/>
            <person name="Kues U."/>
            <person name="Blanchette R.A."/>
            <person name="Grigoriev I.V."/>
            <person name="Minto R.E."/>
            <person name="Hibbett D.S."/>
        </authorList>
    </citation>
    <scope>NUCLEOTIDE SEQUENCE [LARGE SCALE GENOMIC DNA]</scope>
    <source>
        <strain evidence="4 5">FP15055 ss-10</strain>
    </source>
</reference>
<feature type="domain" description="RDRP core" evidence="3">
    <location>
        <begin position="232"/>
        <end position="868"/>
    </location>
</feature>
<dbReference type="InterPro" id="IPR007855">
    <property type="entry name" value="RDRP"/>
</dbReference>
<keyword evidence="5" id="KW-1185">Reference proteome</keyword>
<keyword evidence="1" id="KW-0696">RNA-directed RNA polymerase</keyword>
<evidence type="ECO:0000256" key="1">
    <source>
        <dbReference type="RuleBase" id="RU363098"/>
    </source>
</evidence>
<name>A0A0D7AYE9_9AGAR</name>
<proteinExistence type="inferred from homology"/>
<dbReference type="GO" id="GO:0031380">
    <property type="term" value="C:nuclear RNA-directed RNA polymerase complex"/>
    <property type="evidence" value="ECO:0007669"/>
    <property type="project" value="TreeGrafter"/>
</dbReference>
<feature type="region of interest" description="Disordered" evidence="2">
    <location>
        <begin position="43"/>
        <end position="71"/>
    </location>
</feature>
<dbReference type="GO" id="GO:0030422">
    <property type="term" value="P:siRNA processing"/>
    <property type="evidence" value="ECO:0007669"/>
    <property type="project" value="TreeGrafter"/>
</dbReference>
<dbReference type="EMBL" id="KN880801">
    <property type="protein sequence ID" value="KIY62286.1"/>
    <property type="molecule type" value="Genomic_DNA"/>
</dbReference>
<protein>
    <recommendedName>
        <fullName evidence="1">RNA-dependent RNA polymerase</fullName>
        <ecNumber evidence="1">2.7.7.48</ecNumber>
    </recommendedName>
</protein>
<feature type="region of interest" description="Disordered" evidence="2">
    <location>
        <begin position="558"/>
        <end position="578"/>
    </location>
</feature>
<evidence type="ECO:0000259" key="3">
    <source>
        <dbReference type="Pfam" id="PF05183"/>
    </source>
</evidence>
<dbReference type="PANTHER" id="PTHR23079:SF55">
    <property type="entry name" value="RNA-DIRECTED RNA POLYMERASE"/>
    <property type="match status" value="1"/>
</dbReference>
<accession>A0A0D7AYE9</accession>
<dbReference type="STRING" id="1314674.A0A0D7AYE9"/>
<comment type="catalytic activity">
    <reaction evidence="1">
        <text>RNA(n) + a ribonucleoside 5'-triphosphate = RNA(n+1) + diphosphate</text>
        <dbReference type="Rhea" id="RHEA:21248"/>
        <dbReference type="Rhea" id="RHEA-COMP:14527"/>
        <dbReference type="Rhea" id="RHEA-COMP:17342"/>
        <dbReference type="ChEBI" id="CHEBI:33019"/>
        <dbReference type="ChEBI" id="CHEBI:61557"/>
        <dbReference type="ChEBI" id="CHEBI:140395"/>
        <dbReference type="EC" id="2.7.7.48"/>
    </reaction>
</comment>